<name>A0A0J1BCC3_RHOIS</name>
<evidence type="ECO:0000313" key="2">
    <source>
        <dbReference type="Proteomes" id="UP000036367"/>
    </source>
</evidence>
<dbReference type="Proteomes" id="UP000036367">
    <property type="component" value="Unassembled WGS sequence"/>
</dbReference>
<evidence type="ECO:0000313" key="1">
    <source>
        <dbReference type="EMBL" id="KLU04285.1"/>
    </source>
</evidence>
<sequence length="38" mass="3953">MFGWSGVSAAANEGAKKTQQKRAAAALMKKVGFGILVE</sequence>
<dbReference type="STRING" id="595434.RISK_003871"/>
<accession>A0A0J1BCC3</accession>
<keyword evidence="2" id="KW-1185">Reference proteome</keyword>
<organism evidence="1 2">
    <name type="scientific">Rhodopirellula islandica</name>
    <dbReference type="NCBI Taxonomy" id="595434"/>
    <lineage>
        <taxon>Bacteria</taxon>
        <taxon>Pseudomonadati</taxon>
        <taxon>Planctomycetota</taxon>
        <taxon>Planctomycetia</taxon>
        <taxon>Pirellulales</taxon>
        <taxon>Pirellulaceae</taxon>
        <taxon>Rhodopirellula</taxon>
    </lineage>
</organism>
<dbReference type="AlphaFoldDB" id="A0A0J1BCC3"/>
<dbReference type="EMBL" id="LECT01000029">
    <property type="protein sequence ID" value="KLU04285.1"/>
    <property type="molecule type" value="Genomic_DNA"/>
</dbReference>
<protein>
    <submittedName>
        <fullName evidence="1">Uncharacterized protein</fullName>
    </submittedName>
</protein>
<gene>
    <name evidence="1" type="ORF">RISK_003871</name>
</gene>
<reference evidence="1" key="1">
    <citation type="submission" date="2015-05" db="EMBL/GenBank/DDBJ databases">
        <title>Permanent draft genome of Rhodopirellula islandicus K833.</title>
        <authorList>
            <person name="Kizina J."/>
            <person name="Richter M."/>
            <person name="Glockner F.O."/>
            <person name="Harder J."/>
        </authorList>
    </citation>
    <scope>NUCLEOTIDE SEQUENCE [LARGE SCALE GENOMIC DNA]</scope>
    <source>
        <strain evidence="1">K833</strain>
    </source>
</reference>
<proteinExistence type="predicted"/>
<comment type="caution">
    <text evidence="1">The sequence shown here is derived from an EMBL/GenBank/DDBJ whole genome shotgun (WGS) entry which is preliminary data.</text>
</comment>